<dbReference type="InterPro" id="IPR036772">
    <property type="entry name" value="SRCR-like_dom_sf"/>
</dbReference>
<comment type="subcellular location">
    <subcellularLocation>
        <location evidence="2">Membrane</location>
        <topology evidence="2">Single-pass membrane protein</topology>
    </subcellularLocation>
    <subcellularLocation>
        <location evidence="3">Secreted</location>
        <location evidence="3">Extracellular space</location>
    </subcellularLocation>
</comment>
<keyword evidence="25" id="KW-1185">Reference proteome</keyword>
<feature type="compositionally biased region" description="Polar residues" evidence="21">
    <location>
        <begin position="127"/>
        <end position="139"/>
    </location>
</feature>
<dbReference type="SUPFAM" id="SSF56487">
    <property type="entry name" value="SRCR-like"/>
    <property type="match status" value="2"/>
</dbReference>
<keyword evidence="8" id="KW-0479">Metal-binding</keyword>
<evidence type="ECO:0000256" key="9">
    <source>
        <dbReference type="ARBA" id="ARBA00022729"/>
    </source>
</evidence>
<feature type="region of interest" description="Disordered" evidence="21">
    <location>
        <begin position="399"/>
        <end position="433"/>
    </location>
</feature>
<protein>
    <recommendedName>
        <fullName evidence="18">protein-lysine 6-oxidase</fullName>
        <ecNumber evidence="18">1.4.3.13</ecNumber>
    </recommendedName>
</protein>
<evidence type="ECO:0000256" key="1">
    <source>
        <dbReference type="ARBA" id="ARBA00001935"/>
    </source>
</evidence>
<dbReference type="Gene3D" id="3.10.250.10">
    <property type="entry name" value="SRCR-like domain"/>
    <property type="match status" value="2"/>
</dbReference>
<dbReference type="PROSITE" id="PS51257">
    <property type="entry name" value="PROKAR_LIPOPROTEIN"/>
    <property type="match status" value="1"/>
</dbReference>
<dbReference type="FunFam" id="3.10.250.10:FF:000016">
    <property type="entry name" value="Scavenger receptor cysteine-rich protein type 12"/>
    <property type="match status" value="1"/>
</dbReference>
<sequence>MRHRRPEATVIMTISFIACLLLVSLPRASSSPQPTYNNHQNSSPKLVHYWSYVNHAQTNRPVSRHVDRTPAAGPSSTPAPIKEVVFRYSMDRDGKVVVHHAPREFAYILPNNVSVYGNVSVSRTWRRGQSGQEVSTDRTWGNHRGDMPPQVNKGNTWPTLPPVESLGPTKSSSTVIPPTAPPTVQSDLEQRLRVEQDRERWYRDQLRLRQMSVLQEHHSRREQQRFESSYTQVPSTVKGEPVTESTKGVTQATKGPPMPPPTTKAGFPTPRPTEKAGYPVPPPTTKAAPPPITTSTMRPPTTSNKGETRPLPSVTQSEVAQVDPHLRHYNSQRHRLRLEHQRRMTELRRRASLSQQTSADSSHGGSQDDEAAATIREANNERLAAQRRHRANMVQSMIRATQQRESRRHSATATTTTTSTSTSRATTTTSTGRVDARAHVGAAAAAETRHFNEANEVESRNERWPNEGDLRLVGGRHEREVRVWMDNLECDGTETTLAECRFNGWGLSNCGPQEAAGVICEYDITTTTSTSPSTAYSRFSGKAHIRDWSYGGLQVRLMNGRIETEGRVEVRHGNGNWSLVCGDGWGLLQAGVICRQLGMGFAADASQTSFFGGNSEDIELSGVECRGNEARLDDCTHDRFGDVFCPGTGDNIATVNCASELADLVPDPAEVIRTTHLEDRQMWYLQCALEENCLASRAYEIQKTNEAGWHLESRRLLRFTAKIVNQGTAEFRPFLPKNAWQWHQCHLHYHSMEVFAHFDLLDPRTNRKIAEGHKASFCLEDNDCLEGVEKTFNCQNFGDQGITVGCADIYAHSVDCQWIDVTEVPVGNYIFKVSINPEFKVGEQTFENNAAVCNLTLTETYAHVSHCVLGRP</sequence>
<dbReference type="GO" id="GO:0005507">
    <property type="term" value="F:copper ion binding"/>
    <property type="evidence" value="ECO:0007669"/>
    <property type="project" value="InterPro"/>
</dbReference>
<evidence type="ECO:0000259" key="23">
    <source>
        <dbReference type="PROSITE" id="PS50287"/>
    </source>
</evidence>
<dbReference type="OrthoDB" id="547291at2759"/>
<keyword evidence="7" id="KW-0812">Transmembrane</keyword>
<keyword evidence="16 20" id="KW-1015">Disulfide bond</keyword>
<dbReference type="PANTHER" id="PTHR45817:SF4">
    <property type="entry name" value="LYSYL OXIDASE-LIKE-RELATED"/>
    <property type="match status" value="1"/>
</dbReference>
<feature type="compositionally biased region" description="Polar residues" evidence="21">
    <location>
        <begin position="168"/>
        <end position="185"/>
    </location>
</feature>
<comment type="cofactor">
    <cofactor evidence="1">
        <name>Cu cation</name>
        <dbReference type="ChEBI" id="CHEBI:23378"/>
    </cofactor>
</comment>
<feature type="compositionally biased region" description="Pro residues" evidence="21">
    <location>
        <begin position="279"/>
        <end position="292"/>
    </location>
</feature>
<evidence type="ECO:0000256" key="11">
    <source>
        <dbReference type="ARBA" id="ARBA00022772"/>
    </source>
</evidence>
<comment type="similarity">
    <text evidence="4">Belongs to the lysyl oxidase family.</text>
</comment>
<feature type="compositionally biased region" description="Polar residues" evidence="21">
    <location>
        <begin position="226"/>
        <end position="235"/>
    </location>
</feature>
<dbReference type="AlphaFoldDB" id="A0A7R9BIA4"/>
<dbReference type="InterPro" id="IPR050912">
    <property type="entry name" value="LOX-like_protein"/>
</dbReference>
<evidence type="ECO:0000313" key="25">
    <source>
        <dbReference type="Proteomes" id="UP000678499"/>
    </source>
</evidence>
<proteinExistence type="inferred from homology"/>
<evidence type="ECO:0000313" key="24">
    <source>
        <dbReference type="EMBL" id="CAD7275859.1"/>
    </source>
</evidence>
<dbReference type="InterPro" id="IPR001695">
    <property type="entry name" value="Lysyl_oxidase"/>
</dbReference>
<evidence type="ECO:0000256" key="13">
    <source>
        <dbReference type="ARBA" id="ARBA00023002"/>
    </source>
</evidence>
<evidence type="ECO:0000256" key="6">
    <source>
        <dbReference type="ARBA" id="ARBA00022525"/>
    </source>
</evidence>
<evidence type="ECO:0000256" key="12">
    <source>
        <dbReference type="ARBA" id="ARBA00022989"/>
    </source>
</evidence>
<dbReference type="EMBL" id="CAJPEX010000493">
    <property type="protein sequence ID" value="CAG0916011.1"/>
    <property type="molecule type" value="Genomic_DNA"/>
</dbReference>
<evidence type="ECO:0000256" key="22">
    <source>
        <dbReference type="SAM" id="SignalP"/>
    </source>
</evidence>
<feature type="chain" id="PRO_5036210078" description="protein-lysine 6-oxidase" evidence="22">
    <location>
        <begin position="31"/>
        <end position="872"/>
    </location>
</feature>
<evidence type="ECO:0000256" key="16">
    <source>
        <dbReference type="ARBA" id="ARBA00023157"/>
    </source>
</evidence>
<dbReference type="GO" id="GO:0004720">
    <property type="term" value="F:protein-lysine 6-oxidase activity"/>
    <property type="evidence" value="ECO:0007669"/>
    <property type="project" value="UniProtKB-EC"/>
</dbReference>
<feature type="domain" description="SRCR" evidence="23">
    <location>
        <begin position="555"/>
        <end position="658"/>
    </location>
</feature>
<evidence type="ECO:0000256" key="20">
    <source>
        <dbReference type="PROSITE-ProRule" id="PRU00196"/>
    </source>
</evidence>
<keyword evidence="13" id="KW-0560">Oxidoreductase</keyword>
<evidence type="ECO:0000256" key="4">
    <source>
        <dbReference type="ARBA" id="ARBA00007492"/>
    </source>
</evidence>
<dbReference type="InterPro" id="IPR019828">
    <property type="entry name" value="Lysyl_oxidase_CS"/>
</dbReference>
<feature type="compositionally biased region" description="Basic and acidic residues" evidence="21">
    <location>
        <begin position="216"/>
        <end position="225"/>
    </location>
</feature>
<evidence type="ECO:0000256" key="7">
    <source>
        <dbReference type="ARBA" id="ARBA00022692"/>
    </source>
</evidence>
<evidence type="ECO:0000256" key="8">
    <source>
        <dbReference type="ARBA" id="ARBA00022723"/>
    </source>
</evidence>
<keyword evidence="11" id="KW-0801">TPQ</keyword>
<feature type="disulfide bond" evidence="20">
    <location>
        <begin position="490"/>
        <end position="500"/>
    </location>
</feature>
<dbReference type="Pfam" id="PF00530">
    <property type="entry name" value="SRCR"/>
    <property type="match status" value="2"/>
</dbReference>
<feature type="disulfide bond" evidence="20">
    <location>
        <begin position="625"/>
        <end position="635"/>
    </location>
</feature>
<keyword evidence="15" id="KW-0472">Membrane</keyword>
<feature type="domain" description="SRCR" evidence="23">
    <location>
        <begin position="483"/>
        <end position="521"/>
    </location>
</feature>
<keyword evidence="14" id="KW-0186">Copper</keyword>
<dbReference type="Proteomes" id="UP000678499">
    <property type="component" value="Unassembled WGS sequence"/>
</dbReference>
<feature type="region of interest" description="Disordered" evidence="21">
    <location>
        <begin position="127"/>
        <end position="185"/>
    </location>
</feature>
<keyword evidence="12" id="KW-1133">Transmembrane helix</keyword>
<accession>A0A7R9BIA4</accession>
<comment type="caution">
    <text evidence="20">Lacks conserved residue(s) required for the propagation of feature annotation.</text>
</comment>
<keyword evidence="5" id="KW-0886">LTQ</keyword>
<evidence type="ECO:0000256" key="19">
    <source>
        <dbReference type="ARBA" id="ARBA00047861"/>
    </source>
</evidence>
<evidence type="ECO:0000256" key="2">
    <source>
        <dbReference type="ARBA" id="ARBA00004167"/>
    </source>
</evidence>
<evidence type="ECO:0000256" key="10">
    <source>
        <dbReference type="ARBA" id="ARBA00022737"/>
    </source>
</evidence>
<keyword evidence="17" id="KW-0325">Glycoprotein</keyword>
<evidence type="ECO:0000256" key="17">
    <source>
        <dbReference type="ARBA" id="ARBA00023180"/>
    </source>
</evidence>
<feature type="compositionally biased region" description="Polar residues" evidence="21">
    <location>
        <begin position="352"/>
        <end position="365"/>
    </location>
</feature>
<reference evidence="24" key="1">
    <citation type="submission" date="2020-11" db="EMBL/GenBank/DDBJ databases">
        <authorList>
            <person name="Tran Van P."/>
        </authorList>
    </citation>
    <scope>NUCLEOTIDE SEQUENCE</scope>
</reference>
<gene>
    <name evidence="24" type="ORF">NMOB1V02_LOCUS3645</name>
</gene>
<dbReference type="PROSITE" id="PS50287">
    <property type="entry name" value="SRCR_2"/>
    <property type="match status" value="2"/>
</dbReference>
<organism evidence="24">
    <name type="scientific">Notodromas monacha</name>
    <dbReference type="NCBI Taxonomy" id="399045"/>
    <lineage>
        <taxon>Eukaryota</taxon>
        <taxon>Metazoa</taxon>
        <taxon>Ecdysozoa</taxon>
        <taxon>Arthropoda</taxon>
        <taxon>Crustacea</taxon>
        <taxon>Oligostraca</taxon>
        <taxon>Ostracoda</taxon>
        <taxon>Podocopa</taxon>
        <taxon>Podocopida</taxon>
        <taxon>Cypridocopina</taxon>
        <taxon>Cypridoidea</taxon>
        <taxon>Cyprididae</taxon>
        <taxon>Notodromas</taxon>
    </lineage>
</organism>
<dbReference type="PROSITE" id="PS00926">
    <property type="entry name" value="LYSYL_OXIDASE"/>
    <property type="match status" value="1"/>
</dbReference>
<feature type="compositionally biased region" description="Basic and acidic residues" evidence="21">
    <location>
        <begin position="338"/>
        <end position="349"/>
    </location>
</feature>
<evidence type="ECO:0000256" key="21">
    <source>
        <dbReference type="SAM" id="MobiDB-lite"/>
    </source>
</evidence>
<name>A0A7R9BIA4_9CRUS</name>
<dbReference type="GO" id="GO:0016020">
    <property type="term" value="C:membrane"/>
    <property type="evidence" value="ECO:0007669"/>
    <property type="project" value="UniProtKB-SubCell"/>
</dbReference>
<keyword evidence="10" id="KW-0677">Repeat</keyword>
<comment type="catalytic activity">
    <reaction evidence="19">
        <text>L-lysyl-[protein] + O2 + H2O = (S)-2-amino-6-oxohexanoyl-[protein] + H2O2 + NH4(+)</text>
        <dbReference type="Rhea" id="RHEA:24544"/>
        <dbReference type="Rhea" id="RHEA-COMP:9752"/>
        <dbReference type="Rhea" id="RHEA-COMP:12448"/>
        <dbReference type="ChEBI" id="CHEBI:15377"/>
        <dbReference type="ChEBI" id="CHEBI:15379"/>
        <dbReference type="ChEBI" id="CHEBI:16240"/>
        <dbReference type="ChEBI" id="CHEBI:28938"/>
        <dbReference type="ChEBI" id="CHEBI:29969"/>
        <dbReference type="ChEBI" id="CHEBI:131803"/>
        <dbReference type="EC" id="1.4.3.13"/>
    </reaction>
</comment>
<feature type="compositionally biased region" description="Low complexity" evidence="21">
    <location>
        <begin position="411"/>
        <end position="433"/>
    </location>
</feature>
<evidence type="ECO:0000256" key="18">
    <source>
        <dbReference type="ARBA" id="ARBA00038869"/>
    </source>
</evidence>
<dbReference type="EMBL" id="OA882530">
    <property type="protein sequence ID" value="CAD7275859.1"/>
    <property type="molecule type" value="Genomic_DNA"/>
</dbReference>
<dbReference type="PANTHER" id="PTHR45817">
    <property type="entry name" value="LYSYL OXIDASE-LIKE-RELATED"/>
    <property type="match status" value="1"/>
</dbReference>
<feature type="compositionally biased region" description="Basic residues" evidence="21">
    <location>
        <begin position="327"/>
        <end position="337"/>
    </location>
</feature>
<evidence type="ECO:0000256" key="14">
    <source>
        <dbReference type="ARBA" id="ARBA00023008"/>
    </source>
</evidence>
<feature type="signal peptide" evidence="22">
    <location>
        <begin position="1"/>
        <end position="30"/>
    </location>
</feature>
<feature type="disulfide bond" evidence="20">
    <location>
        <begin position="581"/>
        <end position="645"/>
    </location>
</feature>
<dbReference type="Pfam" id="PF01186">
    <property type="entry name" value="Lysyl_oxidase"/>
    <property type="match status" value="1"/>
</dbReference>
<evidence type="ECO:0000256" key="15">
    <source>
        <dbReference type="ARBA" id="ARBA00023136"/>
    </source>
</evidence>
<keyword evidence="6" id="KW-0964">Secreted</keyword>
<dbReference type="SMART" id="SM00202">
    <property type="entry name" value="SR"/>
    <property type="match status" value="2"/>
</dbReference>
<dbReference type="PRINTS" id="PR00258">
    <property type="entry name" value="SPERACTRCPTR"/>
</dbReference>
<dbReference type="PRINTS" id="PR00074">
    <property type="entry name" value="LYSYLOXIDASE"/>
</dbReference>
<evidence type="ECO:0000256" key="5">
    <source>
        <dbReference type="ARBA" id="ARBA00022477"/>
    </source>
</evidence>
<evidence type="ECO:0000256" key="3">
    <source>
        <dbReference type="ARBA" id="ARBA00004239"/>
    </source>
</evidence>
<dbReference type="InterPro" id="IPR001190">
    <property type="entry name" value="SRCR"/>
</dbReference>
<dbReference type="EC" id="1.4.3.13" evidence="18"/>
<keyword evidence="9 22" id="KW-0732">Signal</keyword>
<feature type="region of interest" description="Disordered" evidence="21">
    <location>
        <begin position="216"/>
        <end position="370"/>
    </location>
</feature>
<dbReference type="GO" id="GO:0005615">
    <property type="term" value="C:extracellular space"/>
    <property type="evidence" value="ECO:0007669"/>
    <property type="project" value="TreeGrafter"/>
</dbReference>